<organism evidence="1 3">
    <name type="scientific">Medicago truncatula</name>
    <name type="common">Barrel medic</name>
    <name type="synonym">Medicago tribuloides</name>
    <dbReference type="NCBI Taxonomy" id="3880"/>
    <lineage>
        <taxon>Eukaryota</taxon>
        <taxon>Viridiplantae</taxon>
        <taxon>Streptophyta</taxon>
        <taxon>Embryophyta</taxon>
        <taxon>Tracheophyta</taxon>
        <taxon>Spermatophyta</taxon>
        <taxon>Magnoliopsida</taxon>
        <taxon>eudicotyledons</taxon>
        <taxon>Gunneridae</taxon>
        <taxon>Pentapetalae</taxon>
        <taxon>rosids</taxon>
        <taxon>fabids</taxon>
        <taxon>Fabales</taxon>
        <taxon>Fabaceae</taxon>
        <taxon>Papilionoideae</taxon>
        <taxon>50 kb inversion clade</taxon>
        <taxon>NPAAA clade</taxon>
        <taxon>Hologalegina</taxon>
        <taxon>IRL clade</taxon>
        <taxon>Trifolieae</taxon>
        <taxon>Medicago</taxon>
    </lineage>
</organism>
<dbReference type="Proteomes" id="UP000002051">
    <property type="component" value="Unassembled WGS sequence"/>
</dbReference>
<dbReference type="EnsemblPlants" id="AES77617">
    <property type="protein sequence ID" value="AES77617"/>
    <property type="gene ID" value="MTR_7g012910"/>
</dbReference>
<evidence type="ECO:0000313" key="3">
    <source>
        <dbReference type="Proteomes" id="UP000002051"/>
    </source>
</evidence>
<proteinExistence type="predicted"/>
<keyword evidence="3" id="KW-1185">Reference proteome</keyword>
<dbReference type="PaxDb" id="3880-AES77617"/>
<evidence type="ECO:0000313" key="2">
    <source>
        <dbReference type="EnsemblPlants" id="AES77617"/>
    </source>
</evidence>
<sequence length="87" mass="10289">MITLNYVMHPIRPLLPNYARQYDLVMKTVLVVASCLELPRGFLWHYGLHDTTNNVLLMLDIVLHDFVHDVQCFPSLYDKCLCYKRSY</sequence>
<dbReference type="EMBL" id="CM001223">
    <property type="protein sequence ID" value="AES77617.1"/>
    <property type="molecule type" value="Genomic_DNA"/>
</dbReference>
<evidence type="ECO:0000313" key="1">
    <source>
        <dbReference type="EMBL" id="AES77617.1"/>
    </source>
</evidence>
<dbReference type="HOGENOM" id="CLU_2486823_0_0_1"/>
<accession>G7L567</accession>
<name>G7L567_MEDTR</name>
<gene>
    <name evidence="1" type="ordered locus">MTR_7g012910</name>
</gene>
<protein>
    <submittedName>
        <fullName evidence="1 2">Uncharacterized protein</fullName>
    </submittedName>
</protein>
<reference evidence="1 3" key="2">
    <citation type="journal article" date="2014" name="BMC Genomics">
        <title>An improved genome release (version Mt4.0) for the model legume Medicago truncatula.</title>
        <authorList>
            <person name="Tang H."/>
            <person name="Krishnakumar V."/>
            <person name="Bidwell S."/>
            <person name="Rosen B."/>
            <person name="Chan A."/>
            <person name="Zhou S."/>
            <person name="Gentzbittel L."/>
            <person name="Childs K.L."/>
            <person name="Yandell M."/>
            <person name="Gundlach H."/>
            <person name="Mayer K.F."/>
            <person name="Schwartz D.C."/>
            <person name="Town C.D."/>
        </authorList>
    </citation>
    <scope>GENOME REANNOTATION</scope>
    <source>
        <strain evidence="2 3">cv. Jemalong A17</strain>
    </source>
</reference>
<reference evidence="2" key="3">
    <citation type="submission" date="2015-04" db="UniProtKB">
        <authorList>
            <consortium name="EnsemblPlants"/>
        </authorList>
    </citation>
    <scope>IDENTIFICATION</scope>
    <source>
        <strain evidence="2">cv. Jemalong A17</strain>
    </source>
</reference>
<reference evidence="1 3" key="1">
    <citation type="journal article" date="2011" name="Nature">
        <title>The Medicago genome provides insight into the evolution of rhizobial symbioses.</title>
        <authorList>
            <person name="Young N.D."/>
            <person name="Debelle F."/>
            <person name="Oldroyd G.E."/>
            <person name="Geurts R."/>
            <person name="Cannon S.B."/>
            <person name="Udvardi M.K."/>
            <person name="Benedito V.A."/>
            <person name="Mayer K.F."/>
            <person name="Gouzy J."/>
            <person name="Schoof H."/>
            <person name="Van de Peer Y."/>
            <person name="Proost S."/>
            <person name="Cook D.R."/>
            <person name="Meyers B.C."/>
            <person name="Spannagl M."/>
            <person name="Cheung F."/>
            <person name="De Mita S."/>
            <person name="Krishnakumar V."/>
            <person name="Gundlach H."/>
            <person name="Zhou S."/>
            <person name="Mudge J."/>
            <person name="Bharti A.K."/>
            <person name="Murray J.D."/>
            <person name="Naoumkina M.A."/>
            <person name="Rosen B."/>
            <person name="Silverstein K.A."/>
            <person name="Tang H."/>
            <person name="Rombauts S."/>
            <person name="Zhao P.X."/>
            <person name="Zhou P."/>
            <person name="Barbe V."/>
            <person name="Bardou P."/>
            <person name="Bechner M."/>
            <person name="Bellec A."/>
            <person name="Berger A."/>
            <person name="Berges H."/>
            <person name="Bidwell S."/>
            <person name="Bisseling T."/>
            <person name="Choisne N."/>
            <person name="Couloux A."/>
            <person name="Denny R."/>
            <person name="Deshpande S."/>
            <person name="Dai X."/>
            <person name="Doyle J.J."/>
            <person name="Dudez A.M."/>
            <person name="Farmer A.D."/>
            <person name="Fouteau S."/>
            <person name="Franken C."/>
            <person name="Gibelin C."/>
            <person name="Gish J."/>
            <person name="Goldstein S."/>
            <person name="Gonzalez A.J."/>
            <person name="Green P.J."/>
            <person name="Hallab A."/>
            <person name="Hartog M."/>
            <person name="Hua A."/>
            <person name="Humphray S.J."/>
            <person name="Jeong D.H."/>
            <person name="Jing Y."/>
            <person name="Jocker A."/>
            <person name="Kenton S.M."/>
            <person name="Kim D.J."/>
            <person name="Klee K."/>
            <person name="Lai H."/>
            <person name="Lang C."/>
            <person name="Lin S."/>
            <person name="Macmil S.L."/>
            <person name="Magdelenat G."/>
            <person name="Matthews L."/>
            <person name="McCorrison J."/>
            <person name="Monaghan E.L."/>
            <person name="Mun J.H."/>
            <person name="Najar F.Z."/>
            <person name="Nicholson C."/>
            <person name="Noirot C."/>
            <person name="O'Bleness M."/>
            <person name="Paule C.R."/>
            <person name="Poulain J."/>
            <person name="Prion F."/>
            <person name="Qin B."/>
            <person name="Qu C."/>
            <person name="Retzel E.F."/>
            <person name="Riddle C."/>
            <person name="Sallet E."/>
            <person name="Samain S."/>
            <person name="Samson N."/>
            <person name="Sanders I."/>
            <person name="Saurat O."/>
            <person name="Scarpelli C."/>
            <person name="Schiex T."/>
            <person name="Segurens B."/>
            <person name="Severin A.J."/>
            <person name="Sherrier D.J."/>
            <person name="Shi R."/>
            <person name="Sims S."/>
            <person name="Singer S.R."/>
            <person name="Sinharoy S."/>
            <person name="Sterck L."/>
            <person name="Viollet A."/>
            <person name="Wang B.B."/>
            <person name="Wang K."/>
            <person name="Wang M."/>
            <person name="Wang X."/>
            <person name="Warfsmann J."/>
            <person name="Weissenbach J."/>
            <person name="White D.D."/>
            <person name="White J.D."/>
            <person name="Wiley G.B."/>
            <person name="Wincker P."/>
            <person name="Xing Y."/>
            <person name="Yang L."/>
            <person name="Yao Z."/>
            <person name="Ying F."/>
            <person name="Zhai J."/>
            <person name="Zhou L."/>
            <person name="Zuber A."/>
            <person name="Denarie J."/>
            <person name="Dixon R.A."/>
            <person name="May G.D."/>
            <person name="Schwartz D.C."/>
            <person name="Rogers J."/>
            <person name="Quetier F."/>
            <person name="Town C.D."/>
            <person name="Roe B.A."/>
        </authorList>
    </citation>
    <scope>NUCLEOTIDE SEQUENCE [LARGE SCALE GENOMIC DNA]</scope>
    <source>
        <strain evidence="1">A17</strain>
        <strain evidence="2 3">cv. Jemalong A17</strain>
    </source>
</reference>
<dbReference type="AlphaFoldDB" id="G7L567"/>